<name>A0A0F8WAM1_9ZZZZ</name>
<protein>
    <submittedName>
        <fullName evidence="1">Uncharacterized protein</fullName>
    </submittedName>
</protein>
<gene>
    <name evidence="1" type="ORF">LCGC14_3092340</name>
</gene>
<dbReference type="EMBL" id="LAZR01066379">
    <property type="protein sequence ID" value="KKK53683.1"/>
    <property type="molecule type" value="Genomic_DNA"/>
</dbReference>
<comment type="caution">
    <text evidence="1">The sequence shown here is derived from an EMBL/GenBank/DDBJ whole genome shotgun (WGS) entry which is preliminary data.</text>
</comment>
<reference evidence="1" key="1">
    <citation type="journal article" date="2015" name="Nature">
        <title>Complex archaea that bridge the gap between prokaryotes and eukaryotes.</title>
        <authorList>
            <person name="Spang A."/>
            <person name="Saw J.H."/>
            <person name="Jorgensen S.L."/>
            <person name="Zaremba-Niedzwiedzka K."/>
            <person name="Martijn J."/>
            <person name="Lind A.E."/>
            <person name="van Eijk R."/>
            <person name="Schleper C."/>
            <person name="Guy L."/>
            <person name="Ettema T.J."/>
        </authorList>
    </citation>
    <scope>NUCLEOTIDE SEQUENCE</scope>
</reference>
<dbReference type="AlphaFoldDB" id="A0A0F8WAM1"/>
<accession>A0A0F8WAM1</accession>
<feature type="non-terminal residue" evidence="1">
    <location>
        <position position="1"/>
    </location>
</feature>
<organism evidence="1">
    <name type="scientific">marine sediment metagenome</name>
    <dbReference type="NCBI Taxonomy" id="412755"/>
    <lineage>
        <taxon>unclassified sequences</taxon>
        <taxon>metagenomes</taxon>
        <taxon>ecological metagenomes</taxon>
    </lineage>
</organism>
<sequence length="146" mass="15998">PPVLPSALSFPRHAPEFRLLKMSFFAHCSPQAYPDTPSHVKIKSTIRYKKVLCGTIWSEGVRKGTTQGIGGVPAVVKIDSLTMHVALFFPSYKLLKAFKAHNSGPLSGGACWLICWLILKSNTTRLAESIALTAEFGWLICWLAVG</sequence>
<evidence type="ECO:0000313" key="1">
    <source>
        <dbReference type="EMBL" id="KKK53683.1"/>
    </source>
</evidence>
<proteinExistence type="predicted"/>